<name>A0A0B6Y2W8_9EUPU</name>
<gene>
    <name evidence="2" type="primary">ORF10744</name>
</gene>
<sequence length="95" mass="10809">FSAIIDKELMYQKELLAHVTDSMQYIPDTHAVNHVKLRQDTKEVVPGLHLSDNVHLLSENQEQMTQKIGQSTSSPFQESVHATQPQSVNVFQIRP</sequence>
<dbReference type="AlphaFoldDB" id="A0A0B6Y2W8"/>
<dbReference type="EMBL" id="HACG01003563">
    <property type="protein sequence ID" value="CEK50428.1"/>
    <property type="molecule type" value="Transcribed_RNA"/>
</dbReference>
<evidence type="ECO:0000313" key="2">
    <source>
        <dbReference type="EMBL" id="CEK50428.1"/>
    </source>
</evidence>
<feature type="non-terminal residue" evidence="2">
    <location>
        <position position="1"/>
    </location>
</feature>
<organism evidence="2">
    <name type="scientific">Arion vulgaris</name>
    <dbReference type="NCBI Taxonomy" id="1028688"/>
    <lineage>
        <taxon>Eukaryota</taxon>
        <taxon>Metazoa</taxon>
        <taxon>Spiralia</taxon>
        <taxon>Lophotrochozoa</taxon>
        <taxon>Mollusca</taxon>
        <taxon>Gastropoda</taxon>
        <taxon>Heterobranchia</taxon>
        <taxon>Euthyneura</taxon>
        <taxon>Panpulmonata</taxon>
        <taxon>Eupulmonata</taxon>
        <taxon>Stylommatophora</taxon>
        <taxon>Helicina</taxon>
        <taxon>Arionoidea</taxon>
        <taxon>Arionidae</taxon>
        <taxon>Arion</taxon>
    </lineage>
</organism>
<reference evidence="2" key="1">
    <citation type="submission" date="2014-12" db="EMBL/GenBank/DDBJ databases">
        <title>Insight into the proteome of Arion vulgaris.</title>
        <authorList>
            <person name="Aradska J."/>
            <person name="Bulat T."/>
            <person name="Smidak R."/>
            <person name="Sarate P."/>
            <person name="Gangsoo J."/>
            <person name="Sialana F."/>
            <person name="Bilban M."/>
            <person name="Lubec G."/>
        </authorList>
    </citation>
    <scope>NUCLEOTIDE SEQUENCE</scope>
    <source>
        <tissue evidence="2">Skin</tissue>
    </source>
</reference>
<protein>
    <submittedName>
        <fullName evidence="2">Uncharacterized protein</fullName>
    </submittedName>
</protein>
<accession>A0A0B6Y2W8</accession>
<feature type="non-terminal residue" evidence="2">
    <location>
        <position position="95"/>
    </location>
</feature>
<proteinExistence type="predicted"/>
<feature type="region of interest" description="Disordered" evidence="1">
    <location>
        <begin position="66"/>
        <end position="95"/>
    </location>
</feature>
<evidence type="ECO:0000256" key="1">
    <source>
        <dbReference type="SAM" id="MobiDB-lite"/>
    </source>
</evidence>